<comment type="cofactor">
    <cofactor evidence="1 6">
        <name>pyridoxal 5'-phosphate</name>
        <dbReference type="ChEBI" id="CHEBI:597326"/>
    </cofactor>
</comment>
<keyword evidence="3" id="KW-0028">Amino-acid biosynthesis</keyword>
<feature type="modified residue" description="N6-(pyridoxal phosphate)lysine" evidence="6">
    <location>
        <position position="314"/>
    </location>
</feature>
<dbReference type="HAMAP" id="MF_00109">
    <property type="entry name" value="Shikimate_kinase"/>
    <property type="match status" value="1"/>
</dbReference>
<name>A0A9Q1G5N5_SYNKA</name>
<dbReference type="InterPro" id="IPR036052">
    <property type="entry name" value="TrpB-like_PALP_sf"/>
</dbReference>
<dbReference type="Gene3D" id="3.40.50.300">
    <property type="entry name" value="P-loop containing nucleotide triphosphate hydrolases"/>
    <property type="match status" value="1"/>
</dbReference>
<organism evidence="8 9">
    <name type="scientific">Synaphobranchus kaupii</name>
    <name type="common">Kaup's arrowtooth eel</name>
    <dbReference type="NCBI Taxonomy" id="118154"/>
    <lineage>
        <taxon>Eukaryota</taxon>
        <taxon>Metazoa</taxon>
        <taxon>Chordata</taxon>
        <taxon>Craniata</taxon>
        <taxon>Vertebrata</taxon>
        <taxon>Euteleostomi</taxon>
        <taxon>Actinopterygii</taxon>
        <taxon>Neopterygii</taxon>
        <taxon>Teleostei</taxon>
        <taxon>Anguilliformes</taxon>
        <taxon>Synaphobranchidae</taxon>
        <taxon>Synaphobranchus</taxon>
    </lineage>
</organism>
<dbReference type="CDD" id="cd00464">
    <property type="entry name" value="SK"/>
    <property type="match status" value="1"/>
</dbReference>
<dbReference type="SUPFAM" id="SSF52540">
    <property type="entry name" value="P-loop containing nucleoside triphosphate hydrolases"/>
    <property type="match status" value="1"/>
</dbReference>
<dbReference type="InterPro" id="IPR027417">
    <property type="entry name" value="P-loop_NTPase"/>
</dbReference>
<dbReference type="PRINTS" id="PR01100">
    <property type="entry name" value="SHIKIMTKNASE"/>
</dbReference>
<dbReference type="Gene3D" id="3.40.50.1100">
    <property type="match status" value="2"/>
</dbReference>
<evidence type="ECO:0000313" key="8">
    <source>
        <dbReference type="EMBL" id="KAJ8375865.1"/>
    </source>
</evidence>
<accession>A0A9Q1G5N5</accession>
<dbReference type="CDD" id="cd01560">
    <property type="entry name" value="Thr-synth_2"/>
    <property type="match status" value="1"/>
</dbReference>
<dbReference type="GO" id="GO:0008652">
    <property type="term" value="P:amino acid biosynthetic process"/>
    <property type="evidence" value="ECO:0007669"/>
    <property type="project" value="UniProtKB-KW"/>
</dbReference>
<dbReference type="Pfam" id="PF14821">
    <property type="entry name" value="Thr_synth_N"/>
    <property type="match status" value="1"/>
</dbReference>
<dbReference type="GO" id="GO:0005737">
    <property type="term" value="C:cytoplasm"/>
    <property type="evidence" value="ECO:0007669"/>
    <property type="project" value="TreeGrafter"/>
</dbReference>
<evidence type="ECO:0000313" key="9">
    <source>
        <dbReference type="Proteomes" id="UP001152622"/>
    </source>
</evidence>
<dbReference type="InterPro" id="IPR029144">
    <property type="entry name" value="Thr_synth_N"/>
</dbReference>
<reference evidence="8" key="1">
    <citation type="journal article" date="2023" name="Science">
        <title>Genome structures resolve the early diversification of teleost fishes.</title>
        <authorList>
            <person name="Parey E."/>
            <person name="Louis A."/>
            <person name="Montfort J."/>
            <person name="Bouchez O."/>
            <person name="Roques C."/>
            <person name="Iampietro C."/>
            <person name="Lluch J."/>
            <person name="Castinel A."/>
            <person name="Donnadieu C."/>
            <person name="Desvignes T."/>
            <person name="Floi Bucao C."/>
            <person name="Jouanno E."/>
            <person name="Wen M."/>
            <person name="Mejri S."/>
            <person name="Dirks R."/>
            <person name="Jansen H."/>
            <person name="Henkel C."/>
            <person name="Chen W.J."/>
            <person name="Zahm M."/>
            <person name="Cabau C."/>
            <person name="Klopp C."/>
            <person name="Thompson A.W."/>
            <person name="Robinson-Rechavi M."/>
            <person name="Braasch I."/>
            <person name="Lecointre G."/>
            <person name="Bobe J."/>
            <person name="Postlethwait J.H."/>
            <person name="Berthelot C."/>
            <person name="Roest Crollius H."/>
            <person name="Guiguen Y."/>
        </authorList>
    </citation>
    <scope>NUCLEOTIDE SEQUENCE</scope>
    <source>
        <strain evidence="8">WJC10195</strain>
    </source>
</reference>
<evidence type="ECO:0000256" key="4">
    <source>
        <dbReference type="ARBA" id="ARBA00022898"/>
    </source>
</evidence>
<comment type="caution">
    <text evidence="8">The sequence shown here is derived from an EMBL/GenBank/DDBJ whole genome shotgun (WGS) entry which is preliminary data.</text>
</comment>
<evidence type="ECO:0000256" key="3">
    <source>
        <dbReference type="ARBA" id="ARBA00022605"/>
    </source>
</evidence>
<dbReference type="NCBIfam" id="TIGR00260">
    <property type="entry name" value="thrC"/>
    <property type="match status" value="1"/>
</dbReference>
<dbReference type="PROSITE" id="PS00165">
    <property type="entry name" value="DEHYDRATASE_SER_THR"/>
    <property type="match status" value="1"/>
</dbReference>
<evidence type="ECO:0000256" key="5">
    <source>
        <dbReference type="ARBA" id="ARBA00029440"/>
    </source>
</evidence>
<dbReference type="Proteomes" id="UP001152622">
    <property type="component" value="Chromosome 2"/>
</dbReference>
<dbReference type="Gene3D" id="3.90.1380.10">
    <property type="entry name" value="Threonine synthase, N-terminal domain"/>
    <property type="match status" value="1"/>
</dbReference>
<dbReference type="InterPro" id="IPR037158">
    <property type="entry name" value="Thr_synth_N_sf"/>
</dbReference>
<gene>
    <name evidence="8" type="ORF">SKAU_G00064450</name>
</gene>
<keyword evidence="9" id="KW-1185">Reference proteome</keyword>
<evidence type="ECO:0000256" key="6">
    <source>
        <dbReference type="PIRSR" id="PIRSR604450-51"/>
    </source>
</evidence>
<evidence type="ECO:0000259" key="7">
    <source>
        <dbReference type="Pfam" id="PF14821"/>
    </source>
</evidence>
<feature type="domain" description="Threonine synthase N-terminal" evidence="7">
    <location>
        <begin position="207"/>
        <end position="281"/>
    </location>
</feature>
<evidence type="ECO:0000256" key="1">
    <source>
        <dbReference type="ARBA" id="ARBA00001933"/>
    </source>
</evidence>
<dbReference type="OrthoDB" id="5203861at2759"/>
<sequence length="709" mass="78226">MASRSYYRMVKESSYKEEQNIFLMGPPGAGKTTVGRIVGCRLGLPVIDIDDDILEEKWKMPVDKKLSEVGGEQFLKEEGEALSDFSAVGSVISLTGSNPLHLGTMQRLKNSGVVVYLDVDTEDIMQRLSRMKVNRIVGQGSNVSMRDILQYRQQFYNRWLDTRVLCGSGDTADEVAEKVLQALRRYKDSESETFVSTRSCLSEGTESVSDAKYFSDVVIEGLAPDGGLYVPGRGFPKLEACDWLRMVGMSYPERASILLEKCIHPLDVPAAQLHRMIHKAYGENFACASIAPVRHLINNQYVQELFHGPTASFKDLAMQLMPQLFAHCLPQMCNYLILVATSGDTGSAVLNGFSNLSDADRQRVGVLVFFPEEGVSKIQKQQMTSFGEGNARAVGVGSDFDFCQRAIKQMFGDCALTGHLAMEYATMLSTANSINWARLLPQVVYHSSAYLDLVSDGVVGFGDPIDVCIPTGNFGNAMSAMYAQQMGIPIRKLICASNCNNVVADFIATGEYDLRGRPLMASESPAIDILKSSNLERFLFHASDRDGQLIQELFSSLDRKQYFKVPGTLLERIQHNILAGWSSEAECLAAIREVYSSTGYILDPHTAVAKVVADRLQDRTCPVVISSTAHNSKFAPAVLRALELQGPEGSHLDQLDRLGSLRSRPLVHDALVKCLRESGSRPHPVCPADLSILVEQVETMIQESFCKVY</sequence>
<protein>
    <recommendedName>
        <fullName evidence="7">Threonine synthase N-terminal domain-containing protein</fullName>
    </recommendedName>
</protein>
<dbReference type="InterPro" id="IPR031322">
    <property type="entry name" value="Shikimate/glucono_kinase"/>
</dbReference>
<keyword evidence="4 6" id="KW-0663">Pyridoxal phosphate</keyword>
<dbReference type="Pfam" id="PF01202">
    <property type="entry name" value="SKI"/>
    <property type="match status" value="1"/>
</dbReference>
<dbReference type="EMBL" id="JAINUF010000002">
    <property type="protein sequence ID" value="KAJ8375865.1"/>
    <property type="molecule type" value="Genomic_DNA"/>
</dbReference>
<dbReference type="GO" id="GO:0030170">
    <property type="term" value="F:pyridoxal phosphate binding"/>
    <property type="evidence" value="ECO:0007669"/>
    <property type="project" value="InterPro"/>
</dbReference>
<evidence type="ECO:0000256" key="2">
    <source>
        <dbReference type="ARBA" id="ARBA00005517"/>
    </source>
</evidence>
<comment type="pathway">
    <text evidence="5">Amino-acid biosynthesis.</text>
</comment>
<dbReference type="PANTHER" id="PTHR43515:SF1">
    <property type="entry name" value="THREONINE SYNTHASE-LIKE 1"/>
    <property type="match status" value="1"/>
</dbReference>
<dbReference type="InterPro" id="IPR000623">
    <property type="entry name" value="Shikimate_kinase/TSH1"/>
</dbReference>
<dbReference type="AlphaFoldDB" id="A0A9Q1G5N5"/>
<comment type="similarity">
    <text evidence="2">Belongs to the threonine synthase family.</text>
</comment>
<dbReference type="InterPro" id="IPR004450">
    <property type="entry name" value="Thr_synthase-like"/>
</dbReference>
<dbReference type="PANTHER" id="PTHR43515">
    <property type="entry name" value="THREONINE SYNTHASE-LIKE 1"/>
    <property type="match status" value="1"/>
</dbReference>
<dbReference type="InterPro" id="IPR000634">
    <property type="entry name" value="Ser/Thr_deHydtase_PyrdxlP-BS"/>
</dbReference>
<proteinExistence type="inferred from homology"/>
<dbReference type="SUPFAM" id="SSF53686">
    <property type="entry name" value="Tryptophan synthase beta subunit-like PLP-dependent enzymes"/>
    <property type="match status" value="1"/>
</dbReference>